<sequence length="449" mass="48779">MSVLISVLAFVVTIGILVTFHELGHYWVARRCGIKVLTFSIGFGKKLLSWQRGETTWQLAAVPLGGYVRMLDERERPVEPEDLPRSFNQQHPLKKMAVAVAGPAANLLLALLFYWVLFISGVTTLRPVLADVTQGSPAQQIGLRAGDRIDAIDNKPVKTWDDLAEFLIDAASRHEPFELAVHSQSGDATIAVDPTRTSLGEIDAGLIDRFGISPLPITNVIGQVAPDSAAATADIKPGDRIISVNGKPVQSWSVLQQAVMRYPVVPVSLVLERHGQTLNKTVTPHEVVVKGEHIGQLGLAPKLDEARWNAQQMQLRYGPLAAIGAAWNKVIDTVKFTLQMFGRMIVGHVSVKQIGGPVTLADMAGRSAQMGFLPFLETLARISLSLAVLNLLPVPLLDGGHLLYHTAELVTGRPVPERVQAFGMRLGLAFIAGLMALALYNDFFRLISG</sequence>
<evidence type="ECO:0000256" key="2">
    <source>
        <dbReference type="ARBA" id="ARBA00004141"/>
    </source>
</evidence>
<keyword evidence="11" id="KW-0479">Metal-binding</keyword>
<evidence type="ECO:0000256" key="1">
    <source>
        <dbReference type="ARBA" id="ARBA00001947"/>
    </source>
</evidence>
<organism evidence="13 14">
    <name type="scientific">Silvimonas terrae</name>
    <dbReference type="NCBI Taxonomy" id="300266"/>
    <lineage>
        <taxon>Bacteria</taxon>
        <taxon>Pseudomonadati</taxon>
        <taxon>Pseudomonadota</taxon>
        <taxon>Betaproteobacteria</taxon>
        <taxon>Neisseriales</taxon>
        <taxon>Chitinibacteraceae</taxon>
        <taxon>Silvimonas</taxon>
    </lineage>
</organism>
<keyword evidence="14" id="KW-1185">Reference proteome</keyword>
<dbReference type="InterPro" id="IPR008915">
    <property type="entry name" value="Peptidase_M50"/>
</dbReference>
<dbReference type="SMART" id="SM00228">
    <property type="entry name" value="PDZ"/>
    <property type="match status" value="2"/>
</dbReference>
<dbReference type="InterPro" id="IPR036034">
    <property type="entry name" value="PDZ_sf"/>
</dbReference>
<feature type="transmembrane region" description="Helical" evidence="11">
    <location>
        <begin position="422"/>
        <end position="440"/>
    </location>
</feature>
<dbReference type="InterPro" id="IPR041489">
    <property type="entry name" value="PDZ_6"/>
</dbReference>
<dbReference type="PANTHER" id="PTHR42837">
    <property type="entry name" value="REGULATOR OF SIGMA-E PROTEASE RSEP"/>
    <property type="match status" value="1"/>
</dbReference>
<dbReference type="CDD" id="cd23081">
    <property type="entry name" value="cpPDZ_EcRseP-like"/>
    <property type="match status" value="1"/>
</dbReference>
<evidence type="ECO:0000256" key="9">
    <source>
        <dbReference type="ARBA" id="ARBA00023049"/>
    </source>
</evidence>
<dbReference type="EMBL" id="JACHHN010000001">
    <property type="protein sequence ID" value="MBB5190045.1"/>
    <property type="molecule type" value="Genomic_DNA"/>
</dbReference>
<comment type="cofactor">
    <cofactor evidence="1 11">
        <name>Zn(2+)</name>
        <dbReference type="ChEBI" id="CHEBI:29105"/>
    </cofactor>
</comment>
<evidence type="ECO:0000256" key="8">
    <source>
        <dbReference type="ARBA" id="ARBA00022989"/>
    </source>
</evidence>
<evidence type="ECO:0000259" key="12">
    <source>
        <dbReference type="PROSITE" id="PS50106"/>
    </source>
</evidence>
<keyword evidence="5 11" id="KW-0812">Transmembrane</keyword>
<evidence type="ECO:0000256" key="4">
    <source>
        <dbReference type="ARBA" id="ARBA00022670"/>
    </source>
</evidence>
<comment type="similarity">
    <text evidence="3 11">Belongs to the peptidase M50B family.</text>
</comment>
<evidence type="ECO:0000256" key="6">
    <source>
        <dbReference type="ARBA" id="ARBA00022801"/>
    </source>
</evidence>
<dbReference type="GO" id="GO:0016020">
    <property type="term" value="C:membrane"/>
    <property type="evidence" value="ECO:0007669"/>
    <property type="project" value="UniProtKB-SubCell"/>
</dbReference>
<dbReference type="PROSITE" id="PS50106">
    <property type="entry name" value="PDZ"/>
    <property type="match status" value="1"/>
</dbReference>
<feature type="transmembrane region" description="Helical" evidence="11">
    <location>
        <begin position="96"/>
        <end position="117"/>
    </location>
</feature>
<dbReference type="GO" id="GO:0046872">
    <property type="term" value="F:metal ion binding"/>
    <property type="evidence" value="ECO:0007669"/>
    <property type="project" value="UniProtKB-KW"/>
</dbReference>
<proteinExistence type="inferred from homology"/>
<dbReference type="Pfam" id="PF02163">
    <property type="entry name" value="Peptidase_M50"/>
    <property type="match status" value="1"/>
</dbReference>
<dbReference type="Pfam" id="PF17820">
    <property type="entry name" value="PDZ_6"/>
    <property type="match status" value="2"/>
</dbReference>
<keyword evidence="9 11" id="KW-0482">Metalloprotease</keyword>
<keyword evidence="7 11" id="KW-0862">Zinc</keyword>
<evidence type="ECO:0000256" key="5">
    <source>
        <dbReference type="ARBA" id="ARBA00022692"/>
    </source>
</evidence>
<evidence type="ECO:0000256" key="11">
    <source>
        <dbReference type="RuleBase" id="RU362031"/>
    </source>
</evidence>
<evidence type="ECO:0000256" key="10">
    <source>
        <dbReference type="ARBA" id="ARBA00023136"/>
    </source>
</evidence>
<dbReference type="CDD" id="cd06163">
    <property type="entry name" value="S2P-M50_PDZ_RseP-like"/>
    <property type="match status" value="1"/>
</dbReference>
<keyword evidence="6 11" id="KW-0378">Hydrolase</keyword>
<dbReference type="PANTHER" id="PTHR42837:SF2">
    <property type="entry name" value="MEMBRANE METALLOPROTEASE ARASP2, CHLOROPLASTIC-RELATED"/>
    <property type="match status" value="1"/>
</dbReference>
<feature type="domain" description="PDZ" evidence="12">
    <location>
        <begin position="196"/>
        <end position="251"/>
    </location>
</feature>
<reference evidence="13 14" key="1">
    <citation type="submission" date="2020-08" db="EMBL/GenBank/DDBJ databases">
        <title>Genomic Encyclopedia of Type Strains, Phase IV (KMG-IV): sequencing the most valuable type-strain genomes for metagenomic binning, comparative biology and taxonomic classification.</title>
        <authorList>
            <person name="Goeker M."/>
        </authorList>
    </citation>
    <scope>NUCLEOTIDE SEQUENCE [LARGE SCALE GENOMIC DNA]</scope>
    <source>
        <strain evidence="13 14">DSM 18233</strain>
    </source>
</reference>
<gene>
    <name evidence="13" type="ORF">HNQ50_000755</name>
</gene>
<keyword evidence="4 13" id="KW-0645">Protease</keyword>
<evidence type="ECO:0000256" key="7">
    <source>
        <dbReference type="ARBA" id="ARBA00022833"/>
    </source>
</evidence>
<dbReference type="SUPFAM" id="SSF50156">
    <property type="entry name" value="PDZ domain-like"/>
    <property type="match status" value="2"/>
</dbReference>
<comment type="subcellular location">
    <subcellularLocation>
        <location evidence="2">Membrane</location>
        <topology evidence="2">Multi-pass membrane protein</topology>
    </subcellularLocation>
</comment>
<accession>A0A840R9L4</accession>
<dbReference type="RefSeq" id="WP_184097670.1">
    <property type="nucleotide sequence ID" value="NZ_JACHHN010000001.1"/>
</dbReference>
<protein>
    <recommendedName>
        <fullName evidence="11">Zinc metalloprotease</fullName>
        <ecNumber evidence="11">3.4.24.-</ecNumber>
    </recommendedName>
</protein>
<keyword evidence="8 11" id="KW-1133">Transmembrane helix</keyword>
<dbReference type="AlphaFoldDB" id="A0A840R9L4"/>
<dbReference type="Gene3D" id="2.30.42.10">
    <property type="match status" value="2"/>
</dbReference>
<comment type="caution">
    <text evidence="13">The sequence shown here is derived from an EMBL/GenBank/DDBJ whole genome shotgun (WGS) entry which is preliminary data.</text>
</comment>
<evidence type="ECO:0000313" key="13">
    <source>
        <dbReference type="EMBL" id="MBB5190045.1"/>
    </source>
</evidence>
<dbReference type="NCBIfam" id="TIGR00054">
    <property type="entry name" value="RIP metalloprotease RseP"/>
    <property type="match status" value="1"/>
</dbReference>
<dbReference type="GO" id="GO:0004222">
    <property type="term" value="F:metalloendopeptidase activity"/>
    <property type="evidence" value="ECO:0007669"/>
    <property type="project" value="InterPro"/>
</dbReference>
<keyword evidence="10 11" id="KW-0472">Membrane</keyword>
<evidence type="ECO:0000256" key="3">
    <source>
        <dbReference type="ARBA" id="ARBA00007931"/>
    </source>
</evidence>
<dbReference type="InterPro" id="IPR001478">
    <property type="entry name" value="PDZ"/>
</dbReference>
<evidence type="ECO:0000313" key="14">
    <source>
        <dbReference type="Proteomes" id="UP000543030"/>
    </source>
</evidence>
<dbReference type="Proteomes" id="UP000543030">
    <property type="component" value="Unassembled WGS sequence"/>
</dbReference>
<feature type="transmembrane region" description="Helical" evidence="11">
    <location>
        <begin position="6"/>
        <end position="28"/>
    </location>
</feature>
<dbReference type="InterPro" id="IPR004387">
    <property type="entry name" value="Pept_M50_Zn"/>
</dbReference>
<name>A0A840R9L4_9NEIS</name>
<dbReference type="EC" id="3.4.24.-" evidence="11"/>
<dbReference type="GO" id="GO:0006508">
    <property type="term" value="P:proteolysis"/>
    <property type="evidence" value="ECO:0007669"/>
    <property type="project" value="UniProtKB-KW"/>
</dbReference>